<comment type="caution">
    <text evidence="1">The sequence shown here is derived from an EMBL/GenBank/DDBJ whole genome shotgun (WGS) entry which is preliminary data.</text>
</comment>
<proteinExistence type="predicted"/>
<evidence type="ECO:0000313" key="2">
    <source>
        <dbReference type="Proteomes" id="UP000186817"/>
    </source>
</evidence>
<gene>
    <name evidence="1" type="ORF">AK812_SmicGene9135</name>
</gene>
<evidence type="ECO:0000313" key="1">
    <source>
        <dbReference type="EMBL" id="OLQ07452.1"/>
    </source>
</evidence>
<dbReference type="EMBL" id="LSRX01000138">
    <property type="protein sequence ID" value="OLQ07452.1"/>
    <property type="molecule type" value="Genomic_DNA"/>
</dbReference>
<dbReference type="AlphaFoldDB" id="A0A1Q9EJ39"/>
<dbReference type="OrthoDB" id="10478343at2759"/>
<organism evidence="1 2">
    <name type="scientific">Symbiodinium microadriaticum</name>
    <name type="common">Dinoflagellate</name>
    <name type="synonym">Zooxanthella microadriatica</name>
    <dbReference type="NCBI Taxonomy" id="2951"/>
    <lineage>
        <taxon>Eukaryota</taxon>
        <taxon>Sar</taxon>
        <taxon>Alveolata</taxon>
        <taxon>Dinophyceae</taxon>
        <taxon>Suessiales</taxon>
        <taxon>Symbiodiniaceae</taxon>
        <taxon>Symbiodinium</taxon>
    </lineage>
</organism>
<accession>A0A1Q9EJ39</accession>
<protein>
    <submittedName>
        <fullName evidence="1">Uncharacterized protein</fullName>
    </submittedName>
</protein>
<dbReference type="Proteomes" id="UP000186817">
    <property type="component" value="Unassembled WGS sequence"/>
</dbReference>
<name>A0A1Q9EJ39_SYMMI</name>
<sequence length="97" mass="10646">MPGEISKEGFKELVRVFYKCVKATVMSEEMSIKSKTIRRLEVGEATKVKRLRCLATQDECMGWVTLAGNQGTSFLEAGGNFYTCVKEPGGCLEVMGG</sequence>
<reference evidence="1 2" key="1">
    <citation type="submission" date="2016-02" db="EMBL/GenBank/DDBJ databases">
        <title>Genome analysis of coral dinoflagellate symbionts highlights evolutionary adaptations to a symbiotic lifestyle.</title>
        <authorList>
            <person name="Aranda M."/>
            <person name="Li Y."/>
            <person name="Liew Y.J."/>
            <person name="Baumgarten S."/>
            <person name="Simakov O."/>
            <person name="Wilson M."/>
            <person name="Piel J."/>
            <person name="Ashoor H."/>
            <person name="Bougouffa S."/>
            <person name="Bajic V.B."/>
            <person name="Ryu T."/>
            <person name="Ravasi T."/>
            <person name="Bayer T."/>
            <person name="Micklem G."/>
            <person name="Kim H."/>
            <person name="Bhak J."/>
            <person name="Lajeunesse T.C."/>
            <person name="Voolstra C.R."/>
        </authorList>
    </citation>
    <scope>NUCLEOTIDE SEQUENCE [LARGE SCALE GENOMIC DNA]</scope>
    <source>
        <strain evidence="1 2">CCMP2467</strain>
    </source>
</reference>
<keyword evidence="2" id="KW-1185">Reference proteome</keyword>